<dbReference type="InterPro" id="IPR008160">
    <property type="entry name" value="Collagen"/>
</dbReference>
<protein>
    <submittedName>
        <fullName evidence="2">Collagen-like protein</fullName>
    </submittedName>
</protein>
<accession>A0ABW0U2G0</accession>
<reference evidence="3" key="1">
    <citation type="journal article" date="2019" name="Int. J. Syst. Evol. Microbiol.">
        <title>The Global Catalogue of Microorganisms (GCM) 10K type strain sequencing project: providing services to taxonomists for standard genome sequencing and annotation.</title>
        <authorList>
            <consortium name="The Broad Institute Genomics Platform"/>
            <consortium name="The Broad Institute Genome Sequencing Center for Infectious Disease"/>
            <person name="Wu L."/>
            <person name="Ma J."/>
        </authorList>
    </citation>
    <scope>NUCLEOTIDE SEQUENCE [LARGE SCALE GENOMIC DNA]</scope>
    <source>
        <strain evidence="3">KACC 11299</strain>
    </source>
</reference>
<proteinExistence type="predicted"/>
<evidence type="ECO:0000313" key="2">
    <source>
        <dbReference type="EMBL" id="MFC5604328.1"/>
    </source>
</evidence>
<keyword evidence="3" id="KW-1185">Reference proteome</keyword>
<dbReference type="Proteomes" id="UP001596071">
    <property type="component" value="Unassembled WGS sequence"/>
</dbReference>
<feature type="region of interest" description="Disordered" evidence="1">
    <location>
        <begin position="15"/>
        <end position="89"/>
    </location>
</feature>
<organism evidence="2 3">
    <name type="scientific">Sporosarcina koreensis</name>
    <dbReference type="NCBI Taxonomy" id="334735"/>
    <lineage>
        <taxon>Bacteria</taxon>
        <taxon>Bacillati</taxon>
        <taxon>Bacillota</taxon>
        <taxon>Bacilli</taxon>
        <taxon>Bacillales</taxon>
        <taxon>Caryophanaceae</taxon>
        <taxon>Sporosarcina</taxon>
    </lineage>
</organism>
<dbReference type="RefSeq" id="WP_381445968.1">
    <property type="nucleotide sequence ID" value="NZ_JBHSNP010000027.1"/>
</dbReference>
<feature type="compositionally biased region" description="Basic and acidic residues" evidence="1">
    <location>
        <begin position="64"/>
        <end position="73"/>
    </location>
</feature>
<gene>
    <name evidence="2" type="ORF">ACFPTP_13945</name>
</gene>
<name>A0ABW0U2G0_9BACL</name>
<dbReference type="Pfam" id="PF01391">
    <property type="entry name" value="Collagen"/>
    <property type="match status" value="1"/>
</dbReference>
<dbReference type="PANTHER" id="PTHR24637">
    <property type="entry name" value="COLLAGEN"/>
    <property type="match status" value="1"/>
</dbReference>
<evidence type="ECO:0000256" key="1">
    <source>
        <dbReference type="SAM" id="MobiDB-lite"/>
    </source>
</evidence>
<dbReference type="EMBL" id="JBHSNP010000027">
    <property type="protein sequence ID" value="MFC5604328.1"/>
    <property type="molecule type" value="Genomic_DNA"/>
</dbReference>
<sequence>MERCSKCNEDVFCKCSESRGRRGPRGYQGPKGEPGRPGPKGEQGPPGPKGDRGPRGYQGLDGEPGQKGERGERGLQGPQGERGPAGTFDTTYGYAYTTTKSSTSGIVNFQIAGPLQDIKVVRNGLQVLKDGIFQLSYTVILESKVISCTPSTFRVKINDNVHVHSSVTESLISTTLTNTQLVSLQEGDVIQLIAELQEHCSYKMASLQLMRIG</sequence>
<evidence type="ECO:0000313" key="3">
    <source>
        <dbReference type="Proteomes" id="UP001596071"/>
    </source>
</evidence>
<comment type="caution">
    <text evidence="2">The sequence shown here is derived from an EMBL/GenBank/DDBJ whole genome shotgun (WGS) entry which is preliminary data.</text>
</comment>